<organism evidence="1 2">
    <name type="scientific">Elysia crispata</name>
    <name type="common">lettuce slug</name>
    <dbReference type="NCBI Taxonomy" id="231223"/>
    <lineage>
        <taxon>Eukaryota</taxon>
        <taxon>Metazoa</taxon>
        <taxon>Spiralia</taxon>
        <taxon>Lophotrochozoa</taxon>
        <taxon>Mollusca</taxon>
        <taxon>Gastropoda</taxon>
        <taxon>Heterobranchia</taxon>
        <taxon>Euthyneura</taxon>
        <taxon>Panpulmonata</taxon>
        <taxon>Sacoglossa</taxon>
        <taxon>Placobranchoidea</taxon>
        <taxon>Plakobranchidae</taxon>
        <taxon>Elysia</taxon>
    </lineage>
</organism>
<protein>
    <submittedName>
        <fullName evidence="1">Uncharacterized protein</fullName>
    </submittedName>
</protein>
<name>A0AAE1E566_9GAST</name>
<dbReference type="Proteomes" id="UP001283361">
    <property type="component" value="Unassembled WGS sequence"/>
</dbReference>
<sequence>MHNGQTIGVKLLTSPTPALYSHGQVNRLGQRVSKICSVYYPSECPRGWNRRVREVTQLASGGLEDETVDEGDEEADVVNRSAEGGLWTDYAVTPLHLTHDGQACRFLPHWCLGRPLHGAMRPRNRRAPPGHAGIDFHHSNHREGRRRVLDHTALVLAKPPPSTSGFSSLLNIWLGVTSSQWLQTEHSGNECSPRVAFPTAHVNTGHPNRIRNIWGFLKGEQLAIDELRKQDCYSFLPKKHPFLTLAVSRCCPSHSLGVDVPDVQDAASHFQILTENLGRNWYQSGLVCPPVVQGTRSTVLLATLYRGLGVLVLGRPALGPDMGAGLYISREMSLADLELEVADPSLVWLRPGERQERMVRSG</sequence>
<accession>A0AAE1E566</accession>
<comment type="caution">
    <text evidence="1">The sequence shown here is derived from an EMBL/GenBank/DDBJ whole genome shotgun (WGS) entry which is preliminary data.</text>
</comment>
<evidence type="ECO:0000313" key="1">
    <source>
        <dbReference type="EMBL" id="KAK3794804.1"/>
    </source>
</evidence>
<dbReference type="EMBL" id="JAWDGP010001092">
    <property type="protein sequence ID" value="KAK3794804.1"/>
    <property type="molecule type" value="Genomic_DNA"/>
</dbReference>
<dbReference type="AlphaFoldDB" id="A0AAE1E566"/>
<evidence type="ECO:0000313" key="2">
    <source>
        <dbReference type="Proteomes" id="UP001283361"/>
    </source>
</evidence>
<keyword evidence="2" id="KW-1185">Reference proteome</keyword>
<gene>
    <name evidence="1" type="ORF">RRG08_054443</name>
</gene>
<reference evidence="1" key="1">
    <citation type="journal article" date="2023" name="G3 (Bethesda)">
        <title>A reference genome for the long-term kleptoplast-retaining sea slug Elysia crispata morphotype clarki.</title>
        <authorList>
            <person name="Eastman K.E."/>
            <person name="Pendleton A.L."/>
            <person name="Shaikh M.A."/>
            <person name="Suttiyut T."/>
            <person name="Ogas R."/>
            <person name="Tomko P."/>
            <person name="Gavelis G."/>
            <person name="Widhalm J.R."/>
            <person name="Wisecaver J.H."/>
        </authorList>
    </citation>
    <scope>NUCLEOTIDE SEQUENCE</scope>
    <source>
        <strain evidence="1">ECLA1</strain>
    </source>
</reference>
<proteinExistence type="predicted"/>